<evidence type="ECO:0000256" key="1">
    <source>
        <dbReference type="ARBA" id="ARBA00022801"/>
    </source>
</evidence>
<dbReference type="SUPFAM" id="SSF50630">
    <property type="entry name" value="Acid proteases"/>
    <property type="match status" value="1"/>
</dbReference>
<keyword evidence="3" id="KW-0645">Protease</keyword>
<dbReference type="InterPro" id="IPR034122">
    <property type="entry name" value="Retropepsin-like_bacterial"/>
</dbReference>
<dbReference type="Pfam" id="PF13650">
    <property type="entry name" value="Asp_protease_2"/>
    <property type="match status" value="1"/>
</dbReference>
<dbReference type="GO" id="GO:0006508">
    <property type="term" value="P:proteolysis"/>
    <property type="evidence" value="ECO:0007669"/>
    <property type="project" value="UniProtKB-KW"/>
</dbReference>
<dbReference type="InterPro" id="IPR021109">
    <property type="entry name" value="Peptidase_aspartic_dom_sf"/>
</dbReference>
<dbReference type="Gene3D" id="2.40.70.10">
    <property type="entry name" value="Acid Proteases"/>
    <property type="match status" value="1"/>
</dbReference>
<dbReference type="RefSeq" id="WP_120201161.1">
    <property type="nucleotide sequence ID" value="NZ_RAQJ01000003.1"/>
</dbReference>
<dbReference type="InterPro" id="IPR001995">
    <property type="entry name" value="Peptidase_A2_cat"/>
</dbReference>
<reference evidence="3 4" key="1">
    <citation type="submission" date="2018-09" db="EMBL/GenBank/DDBJ databases">
        <title>Genomic Encyclopedia of Archaeal and Bacterial Type Strains, Phase II (KMG-II): from individual species to whole genera.</title>
        <authorList>
            <person name="Goeker M."/>
        </authorList>
    </citation>
    <scope>NUCLEOTIDE SEQUENCE [LARGE SCALE GENOMIC DNA]</scope>
    <source>
        <strain evidence="3 4">DSM 26283</strain>
    </source>
</reference>
<proteinExistence type="predicted"/>
<dbReference type="OrthoDB" id="7433208at2"/>
<dbReference type="EMBL" id="RAQJ01000003">
    <property type="protein sequence ID" value="RKE94812.1"/>
    <property type="molecule type" value="Genomic_DNA"/>
</dbReference>
<sequence>MRKKYFIILILTVFMIGCGQKNNNIKNDMKTTKFSLEDSLLSNDYVKIQMTKSAAGHLHLKGILNGIEGDFILDTGAGATVIEQNRKEKFIMQSKASNETATGAGGTDIVTQESDGNELIIGDTLKLSNTLLYLMSLDHINIAYKSIGITEIDGIIGADILTNNEAIIDYSNLVLYLKE</sequence>
<evidence type="ECO:0000313" key="3">
    <source>
        <dbReference type="EMBL" id="RKE94812.1"/>
    </source>
</evidence>
<protein>
    <submittedName>
        <fullName evidence="3">Aspartyl protease</fullName>
    </submittedName>
</protein>
<organism evidence="3 4">
    <name type="scientific">Ichthyenterobacterium magnum</name>
    <dbReference type="NCBI Taxonomy" id="1230530"/>
    <lineage>
        <taxon>Bacteria</taxon>
        <taxon>Pseudomonadati</taxon>
        <taxon>Bacteroidota</taxon>
        <taxon>Flavobacteriia</taxon>
        <taxon>Flavobacteriales</taxon>
        <taxon>Flavobacteriaceae</taxon>
        <taxon>Ichthyenterobacterium</taxon>
    </lineage>
</organism>
<dbReference type="PROSITE" id="PS51257">
    <property type="entry name" value="PROKAR_LIPOPROTEIN"/>
    <property type="match status" value="1"/>
</dbReference>
<dbReference type="PROSITE" id="PS50175">
    <property type="entry name" value="ASP_PROT_RETROV"/>
    <property type="match status" value="1"/>
</dbReference>
<keyword evidence="1" id="KW-0378">Hydrolase</keyword>
<accession>A0A420DKP7</accession>
<keyword evidence="4" id="KW-1185">Reference proteome</keyword>
<gene>
    <name evidence="3" type="ORF">BXY80_1825</name>
</gene>
<dbReference type="CDD" id="cd05483">
    <property type="entry name" value="retropepsin_like_bacteria"/>
    <property type="match status" value="1"/>
</dbReference>
<name>A0A420DKP7_9FLAO</name>
<dbReference type="GO" id="GO:0004190">
    <property type="term" value="F:aspartic-type endopeptidase activity"/>
    <property type="evidence" value="ECO:0007669"/>
    <property type="project" value="InterPro"/>
</dbReference>
<comment type="caution">
    <text evidence="3">The sequence shown here is derived from an EMBL/GenBank/DDBJ whole genome shotgun (WGS) entry which is preliminary data.</text>
</comment>
<feature type="domain" description="Peptidase A2" evidence="2">
    <location>
        <begin position="69"/>
        <end position="106"/>
    </location>
</feature>
<dbReference type="AlphaFoldDB" id="A0A420DKP7"/>
<dbReference type="Proteomes" id="UP000284892">
    <property type="component" value="Unassembled WGS sequence"/>
</dbReference>
<evidence type="ECO:0000313" key="4">
    <source>
        <dbReference type="Proteomes" id="UP000284892"/>
    </source>
</evidence>
<evidence type="ECO:0000259" key="2">
    <source>
        <dbReference type="PROSITE" id="PS50175"/>
    </source>
</evidence>